<dbReference type="InterPro" id="IPR000115">
    <property type="entry name" value="PRibGlycinamide_synth"/>
</dbReference>
<keyword evidence="8" id="KW-0498">Mitosis</keyword>
<dbReference type="KEGG" id="clup:CLUP02_02236"/>
<dbReference type="InterPro" id="IPR020561">
    <property type="entry name" value="PRibGlycinamid_synth_ATP-grasp"/>
</dbReference>
<evidence type="ECO:0000256" key="1">
    <source>
        <dbReference type="ARBA" id="ARBA00005174"/>
    </source>
</evidence>
<comment type="similarity">
    <text evidence="11">Belongs to the GARS family.</text>
</comment>
<evidence type="ECO:0000256" key="9">
    <source>
        <dbReference type="ARBA" id="ARBA00022840"/>
    </source>
</evidence>
<dbReference type="SUPFAM" id="SSF56059">
    <property type="entry name" value="Glutathione synthetase ATP-binding domain-like"/>
    <property type="match status" value="1"/>
</dbReference>
<evidence type="ECO:0000256" key="4">
    <source>
        <dbReference type="ARBA" id="ARBA00022598"/>
    </source>
</evidence>
<keyword evidence="9 15" id="KW-0067">ATP-binding</keyword>
<dbReference type="CDD" id="cd08366">
    <property type="entry name" value="APC10"/>
    <property type="match status" value="1"/>
</dbReference>
<dbReference type="SMART" id="SM01210">
    <property type="entry name" value="GARS_C"/>
    <property type="match status" value="1"/>
</dbReference>
<dbReference type="PROSITE" id="PS51284">
    <property type="entry name" value="DOC"/>
    <property type="match status" value="1"/>
</dbReference>
<name>A0A9Q8SER1_9PEZI</name>
<dbReference type="PROSITE" id="PS50975">
    <property type="entry name" value="ATP_GRASP"/>
    <property type="match status" value="1"/>
</dbReference>
<dbReference type="Pfam" id="PF02843">
    <property type="entry name" value="GARS_C"/>
    <property type="match status" value="1"/>
</dbReference>
<dbReference type="RefSeq" id="XP_049137226.1">
    <property type="nucleotide sequence ID" value="XM_049281269.1"/>
</dbReference>
<evidence type="ECO:0000259" key="18">
    <source>
        <dbReference type="PROSITE" id="PS51284"/>
    </source>
</evidence>
<feature type="region of interest" description="Disordered" evidence="16">
    <location>
        <begin position="224"/>
        <end position="258"/>
    </location>
</feature>
<dbReference type="PANTHER" id="PTHR43472:SF1">
    <property type="entry name" value="PHOSPHORIBOSYLAMINE--GLYCINE LIGASE, CHLOROPLASTIC"/>
    <property type="match status" value="1"/>
</dbReference>
<keyword evidence="7" id="KW-0658">Purine biosynthesis</keyword>
<dbReference type="EMBL" id="CP019471">
    <property type="protein sequence ID" value="UQC75581.1"/>
    <property type="molecule type" value="Genomic_DNA"/>
</dbReference>
<reference evidence="19" key="1">
    <citation type="journal article" date="2021" name="Mol. Plant Microbe Interact.">
        <title>Complete Genome Sequence of the Plant-Pathogenic Fungus Colletotrichum lupini.</title>
        <authorList>
            <person name="Baroncelli R."/>
            <person name="Pensec F."/>
            <person name="Da Lio D."/>
            <person name="Boufleur T."/>
            <person name="Vicente I."/>
            <person name="Sarrocco S."/>
            <person name="Picot A."/>
            <person name="Baraldi E."/>
            <person name="Sukno S."/>
            <person name="Thon M."/>
            <person name="Le Floch G."/>
        </authorList>
    </citation>
    <scope>NUCLEOTIDE SEQUENCE</scope>
    <source>
        <strain evidence="19">IMI 504893</strain>
    </source>
</reference>
<keyword evidence="5" id="KW-0132">Cell division</keyword>
<dbReference type="GO" id="GO:0004641">
    <property type="term" value="F:phosphoribosylformylglycinamidine cyclo-ligase activity"/>
    <property type="evidence" value="ECO:0007669"/>
    <property type="project" value="UniProtKB-EC"/>
</dbReference>
<dbReference type="Pfam" id="PF02844">
    <property type="entry name" value="GARS_N"/>
    <property type="match status" value="1"/>
</dbReference>
<evidence type="ECO:0000256" key="15">
    <source>
        <dbReference type="PROSITE-ProRule" id="PRU00409"/>
    </source>
</evidence>
<dbReference type="GO" id="GO:0004637">
    <property type="term" value="F:phosphoribosylamine-glycine ligase activity"/>
    <property type="evidence" value="ECO:0007669"/>
    <property type="project" value="UniProtKB-EC"/>
</dbReference>
<evidence type="ECO:0000256" key="11">
    <source>
        <dbReference type="ARBA" id="ARBA00038345"/>
    </source>
</evidence>
<dbReference type="SMART" id="SM01209">
    <property type="entry name" value="GARS_A"/>
    <property type="match status" value="1"/>
</dbReference>
<proteinExistence type="inferred from homology"/>
<keyword evidence="4" id="KW-0436">Ligase</keyword>
<dbReference type="InterPro" id="IPR020560">
    <property type="entry name" value="PRibGlycinamide_synth_C-dom"/>
</dbReference>
<dbReference type="Pfam" id="PF06985">
    <property type="entry name" value="HET"/>
    <property type="match status" value="1"/>
</dbReference>
<dbReference type="FunFam" id="3.90.600.10:FF:000001">
    <property type="entry name" value="Trifunctional purine biosynthetic protein adenosine-3"/>
    <property type="match status" value="1"/>
</dbReference>
<dbReference type="GO" id="GO:0031145">
    <property type="term" value="P:anaphase-promoting complex-dependent catabolic process"/>
    <property type="evidence" value="ECO:0007669"/>
    <property type="project" value="InterPro"/>
</dbReference>
<evidence type="ECO:0000259" key="17">
    <source>
        <dbReference type="PROSITE" id="PS50975"/>
    </source>
</evidence>
<dbReference type="GO" id="GO:0051301">
    <property type="term" value="P:cell division"/>
    <property type="evidence" value="ECO:0007669"/>
    <property type="project" value="UniProtKB-KW"/>
</dbReference>
<dbReference type="InterPro" id="IPR016901">
    <property type="entry name" value="APC10/Doc1"/>
</dbReference>
<dbReference type="Gene3D" id="2.60.120.260">
    <property type="entry name" value="Galactose-binding domain-like"/>
    <property type="match status" value="1"/>
</dbReference>
<dbReference type="InterPro" id="IPR020559">
    <property type="entry name" value="PRibGlycinamide_synth_CS"/>
</dbReference>
<dbReference type="Proteomes" id="UP000830671">
    <property type="component" value="Chromosome 1"/>
</dbReference>
<dbReference type="Pfam" id="PF01071">
    <property type="entry name" value="GARS_A"/>
    <property type="match status" value="1"/>
</dbReference>
<dbReference type="InterPro" id="IPR008979">
    <property type="entry name" value="Galactose-bd-like_sf"/>
</dbReference>
<evidence type="ECO:0000256" key="14">
    <source>
        <dbReference type="ARBA" id="ARBA00049057"/>
    </source>
</evidence>
<dbReference type="GO" id="GO:0046872">
    <property type="term" value="F:metal ion binding"/>
    <property type="evidence" value="ECO:0007669"/>
    <property type="project" value="InterPro"/>
</dbReference>
<comment type="similarity">
    <text evidence="2">Belongs to the APC10 family.</text>
</comment>
<dbReference type="Pfam" id="PF03256">
    <property type="entry name" value="ANAPC10"/>
    <property type="match status" value="1"/>
</dbReference>
<dbReference type="Pfam" id="PF26639">
    <property type="entry name" value="Het-6_barrel"/>
    <property type="match status" value="1"/>
</dbReference>
<dbReference type="SUPFAM" id="SSF51735">
    <property type="entry name" value="NAD(P)-binding Rossmann-fold domains"/>
    <property type="match status" value="1"/>
</dbReference>
<dbReference type="GO" id="GO:0005680">
    <property type="term" value="C:anaphase-promoting complex"/>
    <property type="evidence" value="ECO:0007669"/>
    <property type="project" value="InterPro"/>
</dbReference>
<comment type="catalytic activity">
    <reaction evidence="14">
        <text>2-formamido-N(1)-(5-O-phospho-beta-D-ribosyl)acetamidine + ATP = 5-amino-1-(5-phospho-beta-D-ribosyl)imidazole + ADP + phosphate + H(+)</text>
        <dbReference type="Rhea" id="RHEA:23032"/>
        <dbReference type="ChEBI" id="CHEBI:15378"/>
        <dbReference type="ChEBI" id="CHEBI:30616"/>
        <dbReference type="ChEBI" id="CHEBI:43474"/>
        <dbReference type="ChEBI" id="CHEBI:137981"/>
        <dbReference type="ChEBI" id="CHEBI:147287"/>
        <dbReference type="ChEBI" id="CHEBI:456216"/>
        <dbReference type="EC" id="6.3.3.1"/>
    </reaction>
</comment>
<dbReference type="PANTHER" id="PTHR43472">
    <property type="entry name" value="PHOSPHORIBOSYLAMINE--GLYCINE LIGASE"/>
    <property type="match status" value="1"/>
</dbReference>
<dbReference type="GeneID" id="73336279"/>
<evidence type="ECO:0000256" key="3">
    <source>
        <dbReference type="ARBA" id="ARBA00013255"/>
    </source>
</evidence>
<dbReference type="Gene3D" id="3.40.50.720">
    <property type="entry name" value="NAD(P)-binding Rossmann-like Domain"/>
    <property type="match status" value="1"/>
</dbReference>
<keyword evidence="10" id="KW-0131">Cell cycle</keyword>
<feature type="region of interest" description="Disordered" evidence="16">
    <location>
        <begin position="281"/>
        <end position="320"/>
    </location>
</feature>
<gene>
    <name evidence="19" type="ORF">CLUP02_02236</name>
</gene>
<dbReference type="InterPro" id="IPR020562">
    <property type="entry name" value="PRibGlycinamide_synth_N"/>
</dbReference>
<dbReference type="GO" id="GO:0005524">
    <property type="term" value="F:ATP binding"/>
    <property type="evidence" value="ECO:0007669"/>
    <property type="project" value="UniProtKB-UniRule"/>
</dbReference>
<evidence type="ECO:0000313" key="19">
    <source>
        <dbReference type="EMBL" id="UQC75581.1"/>
    </source>
</evidence>
<dbReference type="InterPro" id="IPR011054">
    <property type="entry name" value="Rudment_hybrid_motif"/>
</dbReference>
<feature type="domain" description="ATP-grasp" evidence="17">
    <location>
        <begin position="1444"/>
        <end position="1653"/>
    </location>
</feature>
<accession>A0A9Q8SER1</accession>
<dbReference type="InterPro" id="IPR013815">
    <property type="entry name" value="ATP_grasp_subdomain_1"/>
</dbReference>
<keyword evidence="20" id="KW-1185">Reference proteome</keyword>
<dbReference type="InterPro" id="IPR036291">
    <property type="entry name" value="NAD(P)-bd_dom_sf"/>
</dbReference>
<dbReference type="InterPro" id="IPR016185">
    <property type="entry name" value="PreATP-grasp_dom_sf"/>
</dbReference>
<evidence type="ECO:0000256" key="12">
    <source>
        <dbReference type="ARBA" id="ARBA00042242"/>
    </source>
</evidence>
<comment type="pathway">
    <text evidence="1">Purine metabolism; IMP biosynthesis via de novo pathway; N(1)-(5-phospho-D-ribosyl)glycinamide from 5-phospho-alpha-D-ribose 1-diphosphate: step 2/2.</text>
</comment>
<dbReference type="GO" id="GO:0006164">
    <property type="term" value="P:purine nucleotide biosynthetic process"/>
    <property type="evidence" value="ECO:0007669"/>
    <property type="project" value="UniProtKB-KW"/>
</dbReference>
<dbReference type="InterPro" id="IPR010730">
    <property type="entry name" value="HET"/>
</dbReference>
<evidence type="ECO:0000256" key="10">
    <source>
        <dbReference type="ARBA" id="ARBA00023306"/>
    </source>
</evidence>
<dbReference type="InterPro" id="IPR016040">
    <property type="entry name" value="NAD(P)-bd_dom"/>
</dbReference>
<dbReference type="Gene3D" id="3.30.1490.20">
    <property type="entry name" value="ATP-grasp fold, A domain"/>
    <property type="match status" value="1"/>
</dbReference>
<evidence type="ECO:0000256" key="5">
    <source>
        <dbReference type="ARBA" id="ARBA00022618"/>
    </source>
</evidence>
<dbReference type="GO" id="GO:0009113">
    <property type="term" value="P:purine nucleobase biosynthetic process"/>
    <property type="evidence" value="ECO:0007669"/>
    <property type="project" value="InterPro"/>
</dbReference>
<dbReference type="SMART" id="SM01337">
    <property type="entry name" value="APC10"/>
    <property type="match status" value="1"/>
</dbReference>
<dbReference type="InterPro" id="IPR011761">
    <property type="entry name" value="ATP-grasp"/>
</dbReference>
<dbReference type="Gene3D" id="3.30.470.20">
    <property type="entry name" value="ATP-grasp fold, B domain"/>
    <property type="match status" value="1"/>
</dbReference>
<dbReference type="PROSITE" id="PS00184">
    <property type="entry name" value="GARS"/>
    <property type="match status" value="1"/>
</dbReference>
<organism evidence="19 20">
    <name type="scientific">Colletotrichum lupini</name>
    <dbReference type="NCBI Taxonomy" id="145971"/>
    <lineage>
        <taxon>Eukaryota</taxon>
        <taxon>Fungi</taxon>
        <taxon>Dikarya</taxon>
        <taxon>Ascomycota</taxon>
        <taxon>Pezizomycotina</taxon>
        <taxon>Sordariomycetes</taxon>
        <taxon>Hypocreomycetidae</taxon>
        <taxon>Glomerellales</taxon>
        <taxon>Glomerellaceae</taxon>
        <taxon>Colletotrichum</taxon>
        <taxon>Colletotrichum acutatum species complex</taxon>
    </lineage>
</organism>
<evidence type="ECO:0000313" key="20">
    <source>
        <dbReference type="Proteomes" id="UP000830671"/>
    </source>
</evidence>
<dbReference type="HAMAP" id="MF_00138">
    <property type="entry name" value="GARS"/>
    <property type="match status" value="1"/>
</dbReference>
<dbReference type="SUPFAM" id="SSF52440">
    <property type="entry name" value="PreATP-grasp domain"/>
    <property type="match status" value="1"/>
</dbReference>
<dbReference type="InterPro" id="IPR037123">
    <property type="entry name" value="PRibGlycinamide_synth_C_sf"/>
</dbReference>
<evidence type="ECO:0000256" key="2">
    <source>
        <dbReference type="ARBA" id="ARBA00006762"/>
    </source>
</evidence>
<dbReference type="SUPFAM" id="SSF51246">
    <property type="entry name" value="Rudiment single hybrid motif"/>
    <property type="match status" value="1"/>
</dbReference>
<sequence length="2140" mass="238726">MATSQKSGPVQTSIYVSQTVVFGKYVPQWNLERKKNSQRNHGSFSMSMYTISVEPIANQPFVKMVSRSRWIHVILDRERSSSIITTHAHSRKRSGEWKWTIDSGATSMATVHGLTCEAPSSSPRTGSTSMLNMEASGRAIITTAERHELLVPMMPDSQFQVVISLNIARCFSPFWLLSIVQYHQRVNALKAEARGIALVMFDHSALQVKRRPVREIGPGGRMTPAWSMFWPRPSTSDGGSRRDEDDSDDGEAFPPQRVDWEAMRAGANMEEYLRSQPIPEYSDEEGISMPLDDLGEISGTDTSVEDGENGDQVGDQQDEPEFDPLAVGLKEISNLGKFTVSSHKQGNGVDQLRDDSLKTYWQSDGPQPHKLTVYFIKRVGIRDIRFYVDYNEDESYTPTKIIFKSGTSENNLIQFATMELSTPSGWQIVPVDGAGGGPDGNTLVSYVFQMQILENHQNGKDTHLRSIKIYAADTDTPSIDADISNRRAVSEEPDEEPADPWDLSVLEAGLSGEGVCVLWTAYDTATVFFAHLRGHERTAYCIDNPTERERLRSGPQLIGNFHRDPCWTGRIVSDSGNKAFETKIRTILRADAQIREPEASSVPKEKSTMERNSTYRYQSLPPIAEEGRTPSFTRLLFLYPGSGEDPFEAHLEIVDIEHAPPYEALSYTWGKPTEQPRDYIWMQGCPMPIRPNLEDALRSLRLPNQVRRLWVDALCIDQSDLDERARQVQYMRLVYKHAAHVIVWLGLKTSGTHEAFQAAERLARIRELTHPAATGPNGGQIDPGTVQDLMSSMLEDLPETCMIHLDEVFERQYFSRCWCVQEVVASSRAIAKIEDLEMSFFDLIASLIVLAGWKSEILIDRPYQLWNLILMRRQPNSFLGQPEVEGSIGSFLALLELTRTLQATDDRDKVFSLLGICDEGLNPVLALTQVFDNNDSWRIRLIRRGLTRVNNFVNGLAPDLNFGRPRALRPDYKRETVLVYCDLTRFLLRKQPRILDVLDHVQHNEDPGIGDYPSWVPKWFDPRTCSVFKGAYLAGFCDGHFRYFAELHDIPVHNDPVRPKVLSIDGYHVDVVSKTTETLAFGFGARATAEAIVRAWEQLFDIPIAPRCGRKYRDNILLDVVFCKAILAGALGSIIGYSHLLTRNQGGLNPLFDDRTHKPHAELDREAQDLAETFLTQMAEFGLPPTATEFGNPDREDKLQVFGAGARTYSNNRKVFATRDGRVGIGPKMMQPGDEVVVLFGGRMPFIARQRGDHRLLVGSCYLVDEELMWGKVTEKVRFNRGGPPRVTFDNISFLHTAGNCCRMTFRMQASTSSNSKDCHQKLEFSMTITKHSKMKILLIGKGGREHALAWKLTRSQSVEHVYVLPGNAGTGTLTKVSNCRGIAVDDYGGLVELSKRLEIDLVIIGPDDAVVGGMGDHFRSNGIRCFAPSKRAAIIEGSKDFAKDFMCRRKIPTACYETFDRADCDKAKAYVRRLGRRVVIKVDGLAAGKGVILPETTVEAEQALEDIMLKDKFGGAGEMVIIEEYLEGYEISVLTFTDGTSILSLPPGQDHKRALDGDKGLNTGGMGVYAPVLSVTEEQMADIEEKIILPTIVGLGLERRPFNGMLFTGVMMTSTGPKVLEYNARFGDPETQSMVLLLPDEALPEIILACVEDRLGDIELKTLAGFACNITVAAKGYPESYREGDLIRIEPTSEGVHVFHAGTDQVDDKLFTAGGRVLSVAATGETLEEAVSAAYKGVESVHFEGMFYRKDIAMRSLKLAPGRAEDGDRSTSWDDLLAWLKADNQPSNLTSPSSSVGTFCEGGVVWKGRKLHVLGPADMTNDRDGGMQEMQEMQATDGPESRPLWSIMNVFIVPASPKTGQATIRSLLDHPSQPHVTGVYRDLGRVPAKFKDHPRFKAIKGDVADVSSLRFAGADAIVSITPPQYSESKPITRAREMAANVKFAISRVGCSVKRLVYVSRIGAHLEHGTGEIRTNYEAEQALIGAAPEVVFVRCAYFMENWAQFALNEKDTFLRFATKVSVKDVGRTCAREALAISSPMRHNPYIFNLYGPESYSTKDVHRAVEDLTFKYNKVKVTLVEDEQLEDFFAQSYRPPTAELFVEMTRSLLPGGIVAGNMREGHLLQRGSETLREVIEDILKE</sequence>
<evidence type="ECO:0000256" key="7">
    <source>
        <dbReference type="ARBA" id="ARBA00022755"/>
    </source>
</evidence>
<evidence type="ECO:0000256" key="16">
    <source>
        <dbReference type="SAM" id="MobiDB-lite"/>
    </source>
</evidence>
<dbReference type="EC" id="6.3.4.13" evidence="3"/>
<evidence type="ECO:0000256" key="6">
    <source>
        <dbReference type="ARBA" id="ARBA00022741"/>
    </source>
</evidence>
<feature type="domain" description="DOC" evidence="18">
    <location>
        <begin position="308"/>
        <end position="496"/>
    </location>
</feature>
<protein>
    <recommendedName>
        <fullName evidence="3">phosphoribosylamine--glycine ligase</fullName>
        <ecNumber evidence="3">6.3.4.13</ecNumber>
    </recommendedName>
    <alternativeName>
        <fullName evidence="12">Glycinamide ribonucleotide synthetase</fullName>
    </alternativeName>
    <alternativeName>
        <fullName evidence="13">Phosphoribosylglycinamide synthetase</fullName>
    </alternativeName>
</protein>
<evidence type="ECO:0000256" key="8">
    <source>
        <dbReference type="ARBA" id="ARBA00022776"/>
    </source>
</evidence>
<dbReference type="SUPFAM" id="SSF49785">
    <property type="entry name" value="Galactose-binding domain-like"/>
    <property type="match status" value="1"/>
</dbReference>
<dbReference type="Pfam" id="PF13460">
    <property type="entry name" value="NAD_binding_10"/>
    <property type="match status" value="1"/>
</dbReference>
<dbReference type="Gene3D" id="3.40.50.20">
    <property type="match status" value="1"/>
</dbReference>
<dbReference type="Gene3D" id="3.90.600.10">
    <property type="entry name" value="Phosphoribosylglycinamide synthetase, C-terminal domain"/>
    <property type="match status" value="1"/>
</dbReference>
<evidence type="ECO:0000256" key="13">
    <source>
        <dbReference type="ARBA" id="ARBA00042864"/>
    </source>
</evidence>
<dbReference type="NCBIfam" id="TIGR00877">
    <property type="entry name" value="purD"/>
    <property type="match status" value="1"/>
</dbReference>
<keyword evidence="6 15" id="KW-0547">Nucleotide-binding</keyword>
<dbReference type="InterPro" id="IPR004939">
    <property type="entry name" value="APC_su10/DOC_dom"/>
</dbReference>